<reference evidence="2 3" key="1">
    <citation type="submission" date="2018-06" db="EMBL/GenBank/DDBJ databases">
        <authorList>
            <consortium name="Pathogen Informatics"/>
            <person name="Doyle S."/>
        </authorList>
    </citation>
    <scope>NUCLEOTIDE SEQUENCE [LARGE SCALE GENOMIC DNA]</scope>
    <source>
        <strain evidence="2 3">NCTC13184</strain>
    </source>
</reference>
<protein>
    <submittedName>
        <fullName evidence="2">Acyl carrier protein</fullName>
    </submittedName>
</protein>
<dbReference type="SUPFAM" id="SSF47336">
    <property type="entry name" value="ACP-like"/>
    <property type="match status" value="1"/>
</dbReference>
<dbReference type="EMBL" id="UGRU01000001">
    <property type="protein sequence ID" value="SUA45737.1"/>
    <property type="molecule type" value="Genomic_DNA"/>
</dbReference>
<dbReference type="Gene3D" id="1.10.1200.10">
    <property type="entry name" value="ACP-like"/>
    <property type="match status" value="1"/>
</dbReference>
<dbReference type="AlphaFoldDB" id="A0A378WYB2"/>
<dbReference type="Proteomes" id="UP000255082">
    <property type="component" value="Unassembled WGS sequence"/>
</dbReference>
<dbReference type="RefSeq" id="WP_062963688.1">
    <property type="nucleotide sequence ID" value="NZ_JAJFOE010000001.1"/>
</dbReference>
<dbReference type="PROSITE" id="PS50075">
    <property type="entry name" value="CARRIER"/>
    <property type="match status" value="1"/>
</dbReference>
<name>A0A378WYB2_9NOCA</name>
<dbReference type="InterPro" id="IPR036736">
    <property type="entry name" value="ACP-like_sf"/>
</dbReference>
<evidence type="ECO:0000259" key="1">
    <source>
        <dbReference type="PROSITE" id="PS50075"/>
    </source>
</evidence>
<accession>A0A378WYB2</accession>
<organism evidence="2 3">
    <name type="scientific">Nocardia africana</name>
    <dbReference type="NCBI Taxonomy" id="134964"/>
    <lineage>
        <taxon>Bacteria</taxon>
        <taxon>Bacillati</taxon>
        <taxon>Actinomycetota</taxon>
        <taxon>Actinomycetes</taxon>
        <taxon>Mycobacteriales</taxon>
        <taxon>Nocardiaceae</taxon>
        <taxon>Nocardia</taxon>
    </lineage>
</organism>
<feature type="domain" description="Carrier" evidence="1">
    <location>
        <begin position="6"/>
        <end position="81"/>
    </location>
</feature>
<dbReference type="InterPro" id="IPR009081">
    <property type="entry name" value="PP-bd_ACP"/>
</dbReference>
<proteinExistence type="predicted"/>
<dbReference type="Pfam" id="PF00550">
    <property type="entry name" value="PP-binding"/>
    <property type="match status" value="1"/>
</dbReference>
<gene>
    <name evidence="2" type="ORF">NCTC13184_04261</name>
</gene>
<evidence type="ECO:0000313" key="2">
    <source>
        <dbReference type="EMBL" id="SUA45737.1"/>
    </source>
</evidence>
<evidence type="ECO:0000313" key="3">
    <source>
        <dbReference type="Proteomes" id="UP000255082"/>
    </source>
</evidence>
<sequence length="83" mass="9127">MPVLAPAEKNQIKETVCTILELEPEEVSDSSLFKDDHGADSLLAIEILAQLERTFKITIDQSELERLVNLEGVYSVVAEAKAA</sequence>
<dbReference type="OrthoDB" id="4564178at2"/>